<organism evidence="7 8">
    <name type="scientific">Drosophila willistoni</name>
    <name type="common">Fruit fly</name>
    <dbReference type="NCBI Taxonomy" id="7260"/>
    <lineage>
        <taxon>Eukaryota</taxon>
        <taxon>Metazoa</taxon>
        <taxon>Ecdysozoa</taxon>
        <taxon>Arthropoda</taxon>
        <taxon>Hexapoda</taxon>
        <taxon>Insecta</taxon>
        <taxon>Pterygota</taxon>
        <taxon>Neoptera</taxon>
        <taxon>Endopterygota</taxon>
        <taxon>Diptera</taxon>
        <taxon>Brachycera</taxon>
        <taxon>Muscomorpha</taxon>
        <taxon>Ephydroidea</taxon>
        <taxon>Drosophilidae</taxon>
        <taxon>Drosophila</taxon>
        <taxon>Sophophora</taxon>
    </lineage>
</organism>
<keyword evidence="8" id="KW-1185">Reference proteome</keyword>
<feature type="domain" description="C2H2-type" evidence="6">
    <location>
        <begin position="208"/>
        <end position="236"/>
    </location>
</feature>
<dbReference type="PANTHER" id="PTHR24408">
    <property type="entry name" value="ZINC FINGER PROTEIN"/>
    <property type="match status" value="1"/>
</dbReference>
<dbReference type="GO" id="GO:0043565">
    <property type="term" value="F:sequence-specific DNA binding"/>
    <property type="evidence" value="ECO:0007669"/>
    <property type="project" value="TreeGrafter"/>
</dbReference>
<reference evidence="7 8" key="1">
    <citation type="journal article" date="2007" name="Nature">
        <title>Evolution of genes and genomes on the Drosophila phylogeny.</title>
        <authorList>
            <consortium name="Drosophila 12 Genomes Consortium"/>
            <person name="Clark A.G."/>
            <person name="Eisen M.B."/>
            <person name="Smith D.R."/>
            <person name="Bergman C.M."/>
            <person name="Oliver B."/>
            <person name="Markow T.A."/>
            <person name="Kaufman T.C."/>
            <person name="Kellis M."/>
            <person name="Gelbart W."/>
            <person name="Iyer V.N."/>
            <person name="Pollard D.A."/>
            <person name="Sackton T.B."/>
            <person name="Larracuente A.M."/>
            <person name="Singh N.D."/>
            <person name="Abad J.P."/>
            <person name="Abt D.N."/>
            <person name="Adryan B."/>
            <person name="Aguade M."/>
            <person name="Akashi H."/>
            <person name="Anderson W.W."/>
            <person name="Aquadro C.F."/>
            <person name="Ardell D.H."/>
            <person name="Arguello R."/>
            <person name="Artieri C.G."/>
            <person name="Barbash D.A."/>
            <person name="Barker D."/>
            <person name="Barsanti P."/>
            <person name="Batterham P."/>
            <person name="Batzoglou S."/>
            <person name="Begun D."/>
            <person name="Bhutkar A."/>
            <person name="Blanco E."/>
            <person name="Bosak S.A."/>
            <person name="Bradley R.K."/>
            <person name="Brand A.D."/>
            <person name="Brent M.R."/>
            <person name="Brooks A.N."/>
            <person name="Brown R.H."/>
            <person name="Butlin R.K."/>
            <person name="Caggese C."/>
            <person name="Calvi B.R."/>
            <person name="Bernardo de Carvalho A."/>
            <person name="Caspi A."/>
            <person name="Castrezana S."/>
            <person name="Celniker S.E."/>
            <person name="Chang J.L."/>
            <person name="Chapple C."/>
            <person name="Chatterji S."/>
            <person name="Chinwalla A."/>
            <person name="Civetta A."/>
            <person name="Clifton S.W."/>
            <person name="Comeron J.M."/>
            <person name="Costello J.C."/>
            <person name="Coyne J.A."/>
            <person name="Daub J."/>
            <person name="David R.G."/>
            <person name="Delcher A.L."/>
            <person name="Delehaunty K."/>
            <person name="Do C.B."/>
            <person name="Ebling H."/>
            <person name="Edwards K."/>
            <person name="Eickbush T."/>
            <person name="Evans J.D."/>
            <person name="Filipski A."/>
            <person name="Findeiss S."/>
            <person name="Freyhult E."/>
            <person name="Fulton L."/>
            <person name="Fulton R."/>
            <person name="Garcia A.C."/>
            <person name="Gardiner A."/>
            <person name="Garfield D.A."/>
            <person name="Garvin B.E."/>
            <person name="Gibson G."/>
            <person name="Gilbert D."/>
            <person name="Gnerre S."/>
            <person name="Godfrey J."/>
            <person name="Good R."/>
            <person name="Gotea V."/>
            <person name="Gravely B."/>
            <person name="Greenberg A.J."/>
            <person name="Griffiths-Jones S."/>
            <person name="Gross S."/>
            <person name="Guigo R."/>
            <person name="Gustafson E.A."/>
            <person name="Haerty W."/>
            <person name="Hahn M.W."/>
            <person name="Halligan D.L."/>
            <person name="Halpern A.L."/>
            <person name="Halter G.M."/>
            <person name="Han M.V."/>
            <person name="Heger A."/>
            <person name="Hillier L."/>
            <person name="Hinrichs A.S."/>
            <person name="Holmes I."/>
            <person name="Hoskins R.A."/>
            <person name="Hubisz M.J."/>
            <person name="Hultmark D."/>
            <person name="Huntley M.A."/>
            <person name="Jaffe D.B."/>
            <person name="Jagadeeshan S."/>
            <person name="Jeck W.R."/>
            <person name="Johnson J."/>
            <person name="Jones C.D."/>
            <person name="Jordan W.C."/>
            <person name="Karpen G.H."/>
            <person name="Kataoka E."/>
            <person name="Keightley P.D."/>
            <person name="Kheradpour P."/>
            <person name="Kirkness E.F."/>
            <person name="Koerich L.B."/>
            <person name="Kristiansen K."/>
            <person name="Kudrna D."/>
            <person name="Kulathinal R.J."/>
            <person name="Kumar S."/>
            <person name="Kwok R."/>
            <person name="Lander E."/>
            <person name="Langley C.H."/>
            <person name="Lapoint R."/>
            <person name="Lazzaro B.P."/>
            <person name="Lee S.J."/>
            <person name="Levesque L."/>
            <person name="Li R."/>
            <person name="Lin C.F."/>
            <person name="Lin M.F."/>
            <person name="Lindblad-Toh K."/>
            <person name="Llopart A."/>
            <person name="Long M."/>
            <person name="Low L."/>
            <person name="Lozovsky E."/>
            <person name="Lu J."/>
            <person name="Luo M."/>
            <person name="Machado C.A."/>
            <person name="Makalowski W."/>
            <person name="Marzo M."/>
            <person name="Matsuda M."/>
            <person name="Matzkin L."/>
            <person name="McAllister B."/>
            <person name="McBride C.S."/>
            <person name="McKernan B."/>
            <person name="McKernan K."/>
            <person name="Mendez-Lago M."/>
            <person name="Minx P."/>
            <person name="Mollenhauer M.U."/>
            <person name="Montooth K."/>
            <person name="Mount S.M."/>
            <person name="Mu X."/>
            <person name="Myers E."/>
            <person name="Negre B."/>
            <person name="Newfeld S."/>
            <person name="Nielsen R."/>
            <person name="Noor M.A."/>
            <person name="O'Grady P."/>
            <person name="Pachter L."/>
            <person name="Papaceit M."/>
            <person name="Parisi M.J."/>
            <person name="Parisi M."/>
            <person name="Parts L."/>
            <person name="Pedersen J.S."/>
            <person name="Pesole G."/>
            <person name="Phillippy A.M."/>
            <person name="Ponting C.P."/>
            <person name="Pop M."/>
            <person name="Porcelli D."/>
            <person name="Powell J.R."/>
            <person name="Prohaska S."/>
            <person name="Pruitt K."/>
            <person name="Puig M."/>
            <person name="Quesneville H."/>
            <person name="Ram K.R."/>
            <person name="Rand D."/>
            <person name="Rasmussen M.D."/>
            <person name="Reed L.K."/>
            <person name="Reenan R."/>
            <person name="Reily A."/>
            <person name="Remington K.A."/>
            <person name="Rieger T.T."/>
            <person name="Ritchie M.G."/>
            <person name="Robin C."/>
            <person name="Rogers Y.H."/>
            <person name="Rohde C."/>
            <person name="Rozas J."/>
            <person name="Rubenfield M.J."/>
            <person name="Ruiz A."/>
            <person name="Russo S."/>
            <person name="Salzberg S.L."/>
            <person name="Sanchez-Gracia A."/>
            <person name="Saranga D.J."/>
            <person name="Sato H."/>
            <person name="Schaeffer S.W."/>
            <person name="Schatz M.C."/>
            <person name="Schlenke T."/>
            <person name="Schwartz R."/>
            <person name="Segarra C."/>
            <person name="Singh R.S."/>
            <person name="Sirot L."/>
            <person name="Sirota M."/>
            <person name="Sisneros N.B."/>
            <person name="Smith C.D."/>
            <person name="Smith T.F."/>
            <person name="Spieth J."/>
            <person name="Stage D.E."/>
            <person name="Stark A."/>
            <person name="Stephan W."/>
            <person name="Strausberg R.L."/>
            <person name="Strempel S."/>
            <person name="Sturgill D."/>
            <person name="Sutton G."/>
            <person name="Sutton G.G."/>
            <person name="Tao W."/>
            <person name="Teichmann S."/>
            <person name="Tobari Y.N."/>
            <person name="Tomimura Y."/>
            <person name="Tsolas J.M."/>
            <person name="Valente V.L."/>
            <person name="Venter E."/>
            <person name="Venter J.C."/>
            <person name="Vicario S."/>
            <person name="Vieira F.G."/>
            <person name="Vilella A.J."/>
            <person name="Villasante A."/>
            <person name="Walenz B."/>
            <person name="Wang J."/>
            <person name="Wasserman M."/>
            <person name="Watts T."/>
            <person name="Wilson D."/>
            <person name="Wilson R.K."/>
            <person name="Wing R.A."/>
            <person name="Wolfner M.F."/>
            <person name="Wong A."/>
            <person name="Wong G.K."/>
            <person name="Wu C.I."/>
            <person name="Wu G."/>
            <person name="Yamamoto D."/>
            <person name="Yang H.P."/>
            <person name="Yang S.P."/>
            <person name="Yorke J.A."/>
            <person name="Yoshida K."/>
            <person name="Zdobnov E."/>
            <person name="Zhang P."/>
            <person name="Zhang Y."/>
            <person name="Zimin A.V."/>
            <person name="Baldwin J."/>
            <person name="Abdouelleil A."/>
            <person name="Abdulkadir J."/>
            <person name="Abebe A."/>
            <person name="Abera B."/>
            <person name="Abreu J."/>
            <person name="Acer S.C."/>
            <person name="Aftuck L."/>
            <person name="Alexander A."/>
            <person name="An P."/>
            <person name="Anderson E."/>
            <person name="Anderson S."/>
            <person name="Arachi H."/>
            <person name="Azer M."/>
            <person name="Bachantsang P."/>
            <person name="Barry A."/>
            <person name="Bayul T."/>
            <person name="Berlin A."/>
            <person name="Bessette D."/>
            <person name="Bloom T."/>
            <person name="Blye J."/>
            <person name="Boguslavskiy L."/>
            <person name="Bonnet C."/>
            <person name="Boukhgalter B."/>
            <person name="Bourzgui I."/>
            <person name="Brown A."/>
            <person name="Cahill P."/>
            <person name="Channer S."/>
            <person name="Cheshatsang Y."/>
            <person name="Chuda L."/>
            <person name="Citroen M."/>
            <person name="Collymore A."/>
            <person name="Cooke P."/>
            <person name="Costello M."/>
            <person name="D'Aco K."/>
            <person name="Daza R."/>
            <person name="De Haan G."/>
            <person name="DeGray S."/>
            <person name="DeMaso C."/>
            <person name="Dhargay N."/>
            <person name="Dooley K."/>
            <person name="Dooley E."/>
            <person name="Doricent M."/>
            <person name="Dorje P."/>
            <person name="Dorjee K."/>
            <person name="Dupes A."/>
            <person name="Elong R."/>
            <person name="Falk J."/>
            <person name="Farina A."/>
            <person name="Faro S."/>
            <person name="Ferguson D."/>
            <person name="Fisher S."/>
            <person name="Foley C.D."/>
            <person name="Franke A."/>
            <person name="Friedrich D."/>
            <person name="Gadbois L."/>
            <person name="Gearin G."/>
            <person name="Gearin C.R."/>
            <person name="Giannoukos G."/>
            <person name="Goode T."/>
            <person name="Graham J."/>
            <person name="Grandbois E."/>
            <person name="Grewal S."/>
            <person name="Gyaltsen K."/>
            <person name="Hafez N."/>
            <person name="Hagos B."/>
            <person name="Hall J."/>
            <person name="Henson C."/>
            <person name="Hollinger A."/>
            <person name="Honan T."/>
            <person name="Huard M.D."/>
            <person name="Hughes L."/>
            <person name="Hurhula B."/>
            <person name="Husby M.E."/>
            <person name="Kamat A."/>
            <person name="Kanga B."/>
            <person name="Kashin S."/>
            <person name="Khazanovich D."/>
            <person name="Kisner P."/>
            <person name="Lance K."/>
            <person name="Lara M."/>
            <person name="Lee W."/>
            <person name="Lennon N."/>
            <person name="Letendre F."/>
            <person name="LeVine R."/>
            <person name="Lipovsky A."/>
            <person name="Liu X."/>
            <person name="Liu J."/>
            <person name="Liu S."/>
            <person name="Lokyitsang T."/>
            <person name="Lokyitsang Y."/>
            <person name="Lubonja R."/>
            <person name="Lui A."/>
            <person name="MacDonald P."/>
            <person name="Magnisalis V."/>
            <person name="Maru K."/>
            <person name="Matthews C."/>
            <person name="McCusker W."/>
            <person name="McDonough S."/>
            <person name="Mehta T."/>
            <person name="Meldrim J."/>
            <person name="Meneus L."/>
            <person name="Mihai O."/>
            <person name="Mihalev A."/>
            <person name="Mihova T."/>
            <person name="Mittelman R."/>
            <person name="Mlenga V."/>
            <person name="Montmayeur A."/>
            <person name="Mulrain L."/>
            <person name="Navidi A."/>
            <person name="Naylor J."/>
            <person name="Negash T."/>
            <person name="Nguyen T."/>
            <person name="Nguyen N."/>
            <person name="Nicol R."/>
            <person name="Norbu C."/>
            <person name="Norbu N."/>
            <person name="Novod N."/>
            <person name="O'Neill B."/>
            <person name="Osman S."/>
            <person name="Markiewicz E."/>
            <person name="Oyono O.L."/>
            <person name="Patti C."/>
            <person name="Phunkhang P."/>
            <person name="Pierre F."/>
            <person name="Priest M."/>
            <person name="Raghuraman S."/>
            <person name="Rege F."/>
            <person name="Reyes R."/>
            <person name="Rise C."/>
            <person name="Rogov P."/>
            <person name="Ross K."/>
            <person name="Ryan E."/>
            <person name="Settipalli S."/>
            <person name="Shea T."/>
            <person name="Sherpa N."/>
            <person name="Shi L."/>
            <person name="Shih D."/>
            <person name="Sparrow T."/>
            <person name="Spaulding J."/>
            <person name="Stalker J."/>
            <person name="Stange-Thomann N."/>
            <person name="Stavropoulos S."/>
            <person name="Stone C."/>
            <person name="Strader C."/>
            <person name="Tesfaye S."/>
            <person name="Thomson T."/>
            <person name="Thoulutsang Y."/>
            <person name="Thoulutsang D."/>
            <person name="Topham K."/>
            <person name="Topping I."/>
            <person name="Tsamla T."/>
            <person name="Vassiliev H."/>
            <person name="Vo A."/>
            <person name="Wangchuk T."/>
            <person name="Wangdi T."/>
            <person name="Weiand M."/>
            <person name="Wilkinson J."/>
            <person name="Wilson A."/>
            <person name="Yadav S."/>
            <person name="Young G."/>
            <person name="Yu Q."/>
            <person name="Zembek L."/>
            <person name="Zhong D."/>
            <person name="Zimmer A."/>
            <person name="Zwirko Z."/>
            <person name="Jaffe D.B."/>
            <person name="Alvarez P."/>
            <person name="Brockman W."/>
            <person name="Butler J."/>
            <person name="Chin C."/>
            <person name="Gnerre S."/>
            <person name="Grabherr M."/>
            <person name="Kleber M."/>
            <person name="Mauceli E."/>
            <person name="MacCallum I."/>
        </authorList>
    </citation>
    <scope>NUCLEOTIDE SEQUENCE [LARGE SCALE GENOMIC DNA]</scope>
    <source>
        <strain evidence="8">Tucson 14030-0811.24</strain>
    </source>
</reference>
<feature type="domain" description="C2H2-type" evidence="6">
    <location>
        <begin position="147"/>
        <end position="171"/>
    </location>
</feature>
<dbReference type="Pfam" id="PF13894">
    <property type="entry name" value="zf-C2H2_4"/>
    <property type="match status" value="1"/>
</dbReference>
<dbReference type="SUPFAM" id="SSF57667">
    <property type="entry name" value="beta-beta-alpha zinc fingers"/>
    <property type="match status" value="2"/>
</dbReference>
<gene>
    <name evidence="7" type="primary">Dwil\GK15647</name>
    <name evidence="7" type="ORF">Dwil_GK15647</name>
</gene>
<dbReference type="InParanoid" id="B4MXW5"/>
<dbReference type="PANTHER" id="PTHR24408:SF58">
    <property type="entry name" value="TRANSCRIPTION FACTOR (TFIIIA), PUTATIVE (AFU_ORTHOLOGUE AFUA_1G05150)-RELATED"/>
    <property type="match status" value="1"/>
</dbReference>
<dbReference type="HOGENOM" id="CLU_532394_0_0_1"/>
<evidence type="ECO:0000259" key="6">
    <source>
        <dbReference type="PROSITE" id="PS50157"/>
    </source>
</evidence>
<name>B4MXW5_DROWI</name>
<dbReference type="InterPro" id="IPR013087">
    <property type="entry name" value="Znf_C2H2_type"/>
</dbReference>
<dbReference type="EMBL" id="CH963876">
    <property type="protein sequence ID" value="EDW76884.2"/>
    <property type="molecule type" value="Genomic_DNA"/>
</dbReference>
<keyword evidence="4" id="KW-0862">Zinc</keyword>
<dbReference type="eggNOG" id="KOG1721">
    <property type="taxonomic scope" value="Eukaryota"/>
</dbReference>
<dbReference type="PROSITE" id="PS50157">
    <property type="entry name" value="ZINC_FINGER_C2H2_2"/>
    <property type="match status" value="5"/>
</dbReference>
<feature type="domain" description="C2H2-type" evidence="6">
    <location>
        <begin position="289"/>
        <end position="318"/>
    </location>
</feature>
<protein>
    <recommendedName>
        <fullName evidence="6">C2H2-type domain-containing protein</fullName>
    </recommendedName>
</protein>
<dbReference type="GO" id="GO:0008270">
    <property type="term" value="F:zinc ion binding"/>
    <property type="evidence" value="ECO:0007669"/>
    <property type="project" value="UniProtKB-KW"/>
</dbReference>
<evidence type="ECO:0000256" key="4">
    <source>
        <dbReference type="ARBA" id="ARBA00022833"/>
    </source>
</evidence>
<dbReference type="OrthoDB" id="8117402at2759"/>
<keyword evidence="2" id="KW-0677">Repeat</keyword>
<dbReference type="Gene3D" id="3.30.160.60">
    <property type="entry name" value="Classic Zinc Finger"/>
    <property type="match status" value="3"/>
</dbReference>
<feature type="domain" description="C2H2-type" evidence="6">
    <location>
        <begin position="318"/>
        <end position="346"/>
    </location>
</feature>
<keyword evidence="1" id="KW-0479">Metal-binding</keyword>
<dbReference type="InterPro" id="IPR036236">
    <property type="entry name" value="Znf_C2H2_sf"/>
</dbReference>
<proteinExistence type="predicted"/>
<evidence type="ECO:0000256" key="3">
    <source>
        <dbReference type="ARBA" id="ARBA00022771"/>
    </source>
</evidence>
<dbReference type="PROSITE" id="PS00028">
    <property type="entry name" value="ZINC_FINGER_C2H2_1"/>
    <property type="match status" value="5"/>
</dbReference>
<sequence length="425" mass="48391">MADQQTGMEMSSSSSSGDLCLLCLENLAGSTDVDFEKLHLAAGMLQKLFQCYQIKVDIKDLPGCICDHCMAEVLKIEEYVESPEVKYDPDSVAELDIDALVLANNGGIFGKLVTDRTDMYCYYCHMVFHGGTKLRHHCIYDHSQLHYACFDCGETFLDSNQLHIHQADKQHQTTVVNNQEKDDDTDGGGGVTVAADDNDEESSEILHYRCQKCGQIFDRVYSILRHERDVHRNPENYECNDTDCRRVFDTKRGYSIHMKKHVKRLGSTVKMVKTDPTKPPTTSPTPGNFPCPMKHCQKTFQTRAQLAYHKITHSGEEFYCIICSKRLSSRSNMRRHIRTVHNPLQQEQKKRRRQDVTCELEGIGDDDDIMLELVEQQRKMDDVLQSHPDSQLPPLTSPAFIVIGNSSNNFKNTKKLQGGQFISLK</sequence>
<dbReference type="AlphaFoldDB" id="B4MXW5"/>
<evidence type="ECO:0000313" key="8">
    <source>
        <dbReference type="Proteomes" id="UP000007798"/>
    </source>
</evidence>
<dbReference type="Proteomes" id="UP000007798">
    <property type="component" value="Unassembled WGS sequence"/>
</dbReference>
<dbReference type="GO" id="GO:0005634">
    <property type="term" value="C:nucleus"/>
    <property type="evidence" value="ECO:0007669"/>
    <property type="project" value="TreeGrafter"/>
</dbReference>
<evidence type="ECO:0000256" key="1">
    <source>
        <dbReference type="ARBA" id="ARBA00022723"/>
    </source>
</evidence>
<dbReference type="GO" id="GO:0000981">
    <property type="term" value="F:DNA-binding transcription factor activity, RNA polymerase II-specific"/>
    <property type="evidence" value="ECO:0007669"/>
    <property type="project" value="TreeGrafter"/>
</dbReference>
<accession>B4MXW5</accession>
<feature type="domain" description="C2H2-type" evidence="6">
    <location>
        <begin position="237"/>
        <end position="261"/>
    </location>
</feature>
<dbReference type="SMART" id="SM00355">
    <property type="entry name" value="ZnF_C2H2"/>
    <property type="match status" value="6"/>
</dbReference>
<evidence type="ECO:0000256" key="2">
    <source>
        <dbReference type="ARBA" id="ARBA00022737"/>
    </source>
</evidence>
<dbReference type="FunCoup" id="B4MXW5">
    <property type="interactions" value="238"/>
</dbReference>
<keyword evidence="3 5" id="KW-0863">Zinc-finger</keyword>
<evidence type="ECO:0000313" key="7">
    <source>
        <dbReference type="EMBL" id="EDW76884.2"/>
    </source>
</evidence>
<dbReference type="Pfam" id="PF00096">
    <property type="entry name" value="zf-C2H2"/>
    <property type="match status" value="2"/>
</dbReference>
<evidence type="ECO:0000256" key="5">
    <source>
        <dbReference type="PROSITE-ProRule" id="PRU00042"/>
    </source>
</evidence>